<comment type="caution">
    <text evidence="1">The sequence shown here is derived from an EMBL/GenBank/DDBJ whole genome shotgun (WGS) entry which is preliminary data.</text>
</comment>
<dbReference type="EMBL" id="BNJJ01000008">
    <property type="protein sequence ID" value="GHO85209.1"/>
    <property type="molecule type" value="Genomic_DNA"/>
</dbReference>
<organism evidence="1 2">
    <name type="scientific">Dictyobacter formicarum</name>
    <dbReference type="NCBI Taxonomy" id="2778368"/>
    <lineage>
        <taxon>Bacteria</taxon>
        <taxon>Bacillati</taxon>
        <taxon>Chloroflexota</taxon>
        <taxon>Ktedonobacteria</taxon>
        <taxon>Ktedonobacterales</taxon>
        <taxon>Dictyobacteraceae</taxon>
        <taxon>Dictyobacter</taxon>
    </lineage>
</organism>
<protein>
    <submittedName>
        <fullName evidence="1">Uncharacterized protein</fullName>
    </submittedName>
</protein>
<dbReference type="RefSeq" id="WP_201362871.1">
    <property type="nucleotide sequence ID" value="NZ_BNJJ01000008.1"/>
</dbReference>
<sequence length="104" mass="12222">MTDHNVIFEYTLQEAIEDGVLVEIFSEHRRKLIGGKPIVATAHLYSEVSRAALMEIWNEYVHWKNHVMPTLKEEDQLFSTTMNGKKVWVIEDGQAYTLMYKEDY</sequence>
<gene>
    <name evidence="1" type="ORF">KSZ_32150</name>
</gene>
<name>A0ABQ3VHM8_9CHLR</name>
<reference evidence="1 2" key="1">
    <citation type="journal article" date="2021" name="Int. J. Syst. Evol. Microbiol.">
        <title>Reticulibacter mediterranei gen. nov., sp. nov., within the new family Reticulibacteraceae fam. nov., and Ktedonospora formicarum gen. nov., sp. nov., Ktedonobacter robiniae sp. nov., Dictyobacter formicarum sp. nov. and Dictyobacter arantiisoli sp. nov., belonging to the class Ktedonobacteria.</title>
        <authorList>
            <person name="Yabe S."/>
            <person name="Zheng Y."/>
            <person name="Wang C.M."/>
            <person name="Sakai Y."/>
            <person name="Abe K."/>
            <person name="Yokota A."/>
            <person name="Donadio S."/>
            <person name="Cavaletti L."/>
            <person name="Monciardini P."/>
        </authorList>
    </citation>
    <scope>NUCLEOTIDE SEQUENCE [LARGE SCALE GENOMIC DNA]</scope>
    <source>
        <strain evidence="1 2">SOSP1-9</strain>
    </source>
</reference>
<keyword evidence="2" id="KW-1185">Reference proteome</keyword>
<evidence type="ECO:0000313" key="2">
    <source>
        <dbReference type="Proteomes" id="UP000635565"/>
    </source>
</evidence>
<dbReference type="Proteomes" id="UP000635565">
    <property type="component" value="Unassembled WGS sequence"/>
</dbReference>
<accession>A0ABQ3VHM8</accession>
<evidence type="ECO:0000313" key="1">
    <source>
        <dbReference type="EMBL" id="GHO85209.1"/>
    </source>
</evidence>
<proteinExistence type="predicted"/>